<dbReference type="KEGG" id="vg:26624033"/>
<dbReference type="RefSeq" id="YP_009196816.1">
    <property type="nucleotide sequence ID" value="NC_028776.1"/>
</dbReference>
<keyword evidence="2" id="KW-1185">Reference proteome</keyword>
<dbReference type="OrthoDB" id="17137at10239"/>
<accession>A0A0D4D9T9</accession>
<protein>
    <submittedName>
        <fullName evidence="1">Uncharacterized protein</fullName>
    </submittedName>
</protein>
<dbReference type="GeneID" id="26624033"/>
<dbReference type="EMBL" id="KP064094">
    <property type="protein sequence ID" value="AJT60507.1"/>
    <property type="molecule type" value="Genomic_DNA"/>
</dbReference>
<proteinExistence type="predicted"/>
<evidence type="ECO:0000313" key="2">
    <source>
        <dbReference type="Proteomes" id="UP000207637"/>
    </source>
</evidence>
<organism evidence="1 2">
    <name type="scientific">Escherichia phage CAjan</name>
    <dbReference type="NCBI Taxonomy" id="1610828"/>
    <lineage>
        <taxon>Viruses</taxon>
        <taxon>Duplodnaviria</taxon>
        <taxon>Heunggongvirae</taxon>
        <taxon>Uroviricota</taxon>
        <taxon>Caudoviricetes</taxon>
        <taxon>Queuovirinae</taxon>
        <taxon>Seuratvirus</taxon>
        <taxon>Seuratvirus cajan</taxon>
    </lineage>
</organism>
<name>A0A0D4D9T9_9CAUD</name>
<reference evidence="1 2" key="1">
    <citation type="journal article" date="2015" name="Genome Announc.">
        <title>Complete Genome Sequences of Four Novel Escherichia coli Bacteriophages Belonging to New Phage Groups.</title>
        <authorList>
            <person name="Carstens A.B."/>
            <person name="Kot W."/>
            <person name="Hansen L.H."/>
        </authorList>
    </citation>
    <scope>NUCLEOTIDE SEQUENCE [LARGE SCALE GENOMIC DNA]</scope>
</reference>
<evidence type="ECO:0000313" key="1">
    <source>
        <dbReference type="EMBL" id="AJT60507.1"/>
    </source>
</evidence>
<sequence length="122" mass="14010">MSHIKIATMGMPRVKLPKVALPRISVGEHHHEHEKEEYKHAHSYARDHEHMAAMSNVLDRMEEPPHTWAAYHDKPGGMMSIVEMEYRELMECKKEGDRAGIMKELTDLAAACTCALQKMKDM</sequence>
<dbReference type="Proteomes" id="UP000207637">
    <property type="component" value="Segment"/>
</dbReference>